<gene>
    <name evidence="1" type="ordered locus">DR_2058</name>
</gene>
<dbReference type="InParanoid" id="Q9RSR6"/>
<dbReference type="EnsemblBacteria" id="AAF11612">
    <property type="protein sequence ID" value="AAF11612"/>
    <property type="gene ID" value="DR_2058"/>
</dbReference>
<dbReference type="PATRIC" id="fig|243230.17.peg.2283"/>
<dbReference type="RefSeq" id="WP_010888689.1">
    <property type="nucleotide sequence ID" value="NC_001263.1"/>
</dbReference>
<sequence>MNKGTFSLLAAGLLLVACDTAPRTPVSFNPEVVLTSDPVGDDPGQLDLRATVTARDPVERVVFYRDGKLLGEDREAPYTWRDHIEDGVTYTYQAVAYDKAERRGASNFYDVTLRPSLESVAGKLSELPALTSPTEARPWTGGAGKLELFAGDQTVLSTPLAADGSFTFDLKQPPQTGWQAATPQNLLAPLGLAGCQGNASSSDPAVRMVPTQTRVSAGKSGPVAPFKVLPPTQAGNVQLNYFSLGFLVYAERKVNLTGQLTCGTGAGSTQVSLQLPLQQGWNKVTQQVTQPSGAAQPRSSASPPIFRCLSSGRCCPSGPERSPDRPGP</sequence>
<dbReference type="PaxDb" id="243230-DR_2058"/>
<dbReference type="Proteomes" id="UP000002524">
    <property type="component" value="Chromosome 1"/>
</dbReference>
<protein>
    <submittedName>
        <fullName evidence="1">Uncharacterized protein</fullName>
    </submittedName>
</protein>
<dbReference type="EMBL" id="AE000513">
    <property type="protein sequence ID" value="AAF11612.1"/>
    <property type="molecule type" value="Genomic_DNA"/>
</dbReference>
<dbReference type="AlphaFoldDB" id="Q9RSR6"/>
<dbReference type="Gene3D" id="2.60.40.10">
    <property type="entry name" value="Immunoglobulins"/>
    <property type="match status" value="1"/>
</dbReference>
<name>Q9RSR6_DEIRA</name>
<proteinExistence type="predicted"/>
<evidence type="ECO:0000313" key="2">
    <source>
        <dbReference type="Proteomes" id="UP000002524"/>
    </source>
</evidence>
<dbReference type="PIR" id="B75320">
    <property type="entry name" value="B75320"/>
</dbReference>
<accession>Q9RSR6</accession>
<evidence type="ECO:0000313" key="1">
    <source>
        <dbReference type="EMBL" id="AAF11612.1"/>
    </source>
</evidence>
<dbReference type="PROSITE" id="PS51257">
    <property type="entry name" value="PROKAR_LIPOPROTEIN"/>
    <property type="match status" value="1"/>
</dbReference>
<dbReference type="HOGENOM" id="CLU_846557_0_0_0"/>
<organism evidence="1 2">
    <name type="scientific">Deinococcus radiodurans (strain ATCC 13939 / DSM 20539 / JCM 16871 / CCUG 27074 / LMG 4051 / NBRC 15346 / NCIMB 9279 / VKM B-1422 / R1)</name>
    <dbReference type="NCBI Taxonomy" id="243230"/>
    <lineage>
        <taxon>Bacteria</taxon>
        <taxon>Thermotogati</taxon>
        <taxon>Deinococcota</taxon>
        <taxon>Deinococci</taxon>
        <taxon>Deinococcales</taxon>
        <taxon>Deinococcaceae</taxon>
        <taxon>Deinococcus</taxon>
    </lineage>
</organism>
<dbReference type="InterPro" id="IPR013783">
    <property type="entry name" value="Ig-like_fold"/>
</dbReference>
<dbReference type="KEGG" id="dra:DR_2058"/>
<dbReference type="OrthoDB" id="70842at2"/>
<dbReference type="STRING" id="243230.DR_2058"/>
<dbReference type="Pfam" id="PF17957">
    <property type="entry name" value="Big_7"/>
    <property type="match status" value="1"/>
</dbReference>
<reference evidence="1 2" key="1">
    <citation type="journal article" date="1999" name="Science">
        <title>Genome sequence of the radioresistant bacterium Deinococcus radiodurans R1.</title>
        <authorList>
            <person name="White O."/>
            <person name="Eisen J.A."/>
            <person name="Heidelberg J.F."/>
            <person name="Hickey E.K."/>
            <person name="Peterson J.D."/>
            <person name="Dodson R.J."/>
            <person name="Haft D.H."/>
            <person name="Gwinn M.L."/>
            <person name="Nelson W.C."/>
            <person name="Richardson D.L."/>
            <person name="Moffat K.S."/>
            <person name="Qin H."/>
            <person name="Jiang L."/>
            <person name="Pamphile W."/>
            <person name="Crosby M."/>
            <person name="Shen M."/>
            <person name="Vamathevan J.J."/>
            <person name="Lam P."/>
            <person name="McDonald L."/>
            <person name="Utterback T."/>
            <person name="Zalewski C."/>
            <person name="Makarova K.S."/>
            <person name="Aravind L."/>
            <person name="Daly M.J."/>
            <person name="Minton K.W."/>
            <person name="Fleischmann R.D."/>
            <person name="Ketchum K.A."/>
            <person name="Nelson K.E."/>
            <person name="Salzberg S."/>
            <person name="Smith H.O."/>
            <person name="Venter J.C."/>
            <person name="Fraser C.M."/>
        </authorList>
    </citation>
    <scope>NUCLEOTIDE SEQUENCE [LARGE SCALE GENOMIC DNA]</scope>
    <source>
        <strain evidence="2">ATCC 13939 / DSM 20539 / JCM 16871 / LMG 4051 / NBRC 15346 / NCIMB 9279 / R1 / VKM B-1422</strain>
    </source>
</reference>
<keyword evidence="2" id="KW-1185">Reference proteome</keyword>
<dbReference type="SMR" id="Q9RSR6"/>